<dbReference type="GO" id="GO:0006289">
    <property type="term" value="P:nucleotide-excision repair"/>
    <property type="evidence" value="ECO:0007669"/>
    <property type="project" value="InterPro"/>
</dbReference>
<dbReference type="SUPFAM" id="SSF51658">
    <property type="entry name" value="Xylose isomerase-like"/>
    <property type="match status" value="1"/>
</dbReference>
<keyword evidence="4" id="KW-0228">DNA excision</keyword>
<dbReference type="GO" id="GO:0004519">
    <property type="term" value="F:endonuclease activity"/>
    <property type="evidence" value="ECO:0007669"/>
    <property type="project" value="UniProtKB-KW"/>
</dbReference>
<organism evidence="7 8">
    <name type="scientific">Paenibacillus aquistagni</name>
    <dbReference type="NCBI Taxonomy" id="1852522"/>
    <lineage>
        <taxon>Bacteria</taxon>
        <taxon>Bacillati</taxon>
        <taxon>Bacillota</taxon>
        <taxon>Bacilli</taxon>
        <taxon>Bacillales</taxon>
        <taxon>Paenibacillaceae</taxon>
        <taxon>Paenibacillus</taxon>
    </lineage>
</organism>
<accession>A0A1X7LEZ4</accession>
<dbReference type="GO" id="GO:0009411">
    <property type="term" value="P:response to UV"/>
    <property type="evidence" value="ECO:0007669"/>
    <property type="project" value="InterPro"/>
</dbReference>
<gene>
    <name evidence="7" type="ORF">SAMN06295960_3304</name>
</gene>
<dbReference type="Proteomes" id="UP000193834">
    <property type="component" value="Unassembled WGS sequence"/>
</dbReference>
<evidence type="ECO:0000256" key="1">
    <source>
        <dbReference type="ARBA" id="ARBA00022722"/>
    </source>
</evidence>
<protein>
    <submittedName>
        <fullName evidence="7">UV-damage endonuclease</fullName>
    </submittedName>
</protein>
<dbReference type="AlphaFoldDB" id="A0A1X7LEZ4"/>
<evidence type="ECO:0000256" key="5">
    <source>
        <dbReference type="ARBA" id="ARBA00022801"/>
    </source>
</evidence>
<reference evidence="7 8" key="1">
    <citation type="submission" date="2017-04" db="EMBL/GenBank/DDBJ databases">
        <authorList>
            <person name="Afonso C.L."/>
            <person name="Miller P.J."/>
            <person name="Scott M.A."/>
            <person name="Spackman E."/>
            <person name="Goraichik I."/>
            <person name="Dimitrov K.M."/>
            <person name="Suarez D.L."/>
            <person name="Swayne D.E."/>
        </authorList>
    </citation>
    <scope>NUCLEOTIDE SEQUENCE [LARGE SCALE GENOMIC DNA]</scope>
    <source>
        <strain evidence="7 8">11</strain>
    </source>
</reference>
<name>A0A1X7LEZ4_9BACL</name>
<keyword evidence="2 7" id="KW-0255">Endonuclease</keyword>
<keyword evidence="5" id="KW-0378">Hydrolase</keyword>
<evidence type="ECO:0000256" key="6">
    <source>
        <dbReference type="ARBA" id="ARBA00023204"/>
    </source>
</evidence>
<evidence type="ECO:0000256" key="3">
    <source>
        <dbReference type="ARBA" id="ARBA00022763"/>
    </source>
</evidence>
<keyword evidence="8" id="KW-1185">Reference proteome</keyword>
<dbReference type="EMBL" id="FXAZ01000004">
    <property type="protein sequence ID" value="SMG51822.1"/>
    <property type="molecule type" value="Genomic_DNA"/>
</dbReference>
<dbReference type="STRING" id="1852522.SAMN06295960_3304"/>
<dbReference type="Gene3D" id="3.20.20.150">
    <property type="entry name" value="Divalent-metal-dependent TIM barrel enzymes"/>
    <property type="match status" value="1"/>
</dbReference>
<dbReference type="OrthoDB" id="9782576at2"/>
<evidence type="ECO:0000313" key="8">
    <source>
        <dbReference type="Proteomes" id="UP000193834"/>
    </source>
</evidence>
<evidence type="ECO:0000313" key="7">
    <source>
        <dbReference type="EMBL" id="SMG51822.1"/>
    </source>
</evidence>
<keyword evidence="1" id="KW-0540">Nuclease</keyword>
<evidence type="ECO:0000256" key="4">
    <source>
        <dbReference type="ARBA" id="ARBA00022769"/>
    </source>
</evidence>
<evidence type="ECO:0000256" key="2">
    <source>
        <dbReference type="ARBA" id="ARBA00022759"/>
    </source>
</evidence>
<proteinExistence type="predicted"/>
<dbReference type="GO" id="GO:0016787">
    <property type="term" value="F:hydrolase activity"/>
    <property type="evidence" value="ECO:0007669"/>
    <property type="project" value="UniProtKB-KW"/>
</dbReference>
<dbReference type="PANTHER" id="PTHR31290">
    <property type="entry name" value="UV-DAMAGE ENDONUCLEASE"/>
    <property type="match status" value="1"/>
</dbReference>
<dbReference type="InterPro" id="IPR036237">
    <property type="entry name" value="Xyl_isomerase-like_sf"/>
</dbReference>
<dbReference type="NCBIfam" id="TIGR00629">
    <property type="entry name" value="uvde"/>
    <property type="match status" value="1"/>
</dbReference>
<dbReference type="Pfam" id="PF03851">
    <property type="entry name" value="UvdE"/>
    <property type="match status" value="1"/>
</dbReference>
<dbReference type="RefSeq" id="WP_085495879.1">
    <property type="nucleotide sequence ID" value="NZ_FXAZ01000004.1"/>
</dbReference>
<keyword evidence="6" id="KW-0234">DNA repair</keyword>
<dbReference type="PANTHER" id="PTHR31290:SF5">
    <property type="entry name" value="UV-DAMAGE ENDONUCLEASE"/>
    <property type="match status" value="1"/>
</dbReference>
<dbReference type="InterPro" id="IPR004601">
    <property type="entry name" value="UvdE"/>
</dbReference>
<sequence length="334" mass="37852">MIVRFGYVAMSMVVHNSSPSKTMTYATFSKLQDREAAIKKLLRIGEENLHNTLRLLKHNNAHDIHLYRMSSKLIPLATHEALQGELDPYTALAEPFQAIGRYAKERGMRLSFHPDHFTVLSTPRQEVLSKSIQDLEHHVRMLEAMGLDARAKNNIHVGGAYGDKAAAGARFIDHFSALPERIQQRLTLENDDKTFNALETLEIAEALQVPMVFDIHHHEVNNGGEGYEKLWPRILKTWESKLAQADALRDAPLPPKIHVSSPKSDTDPRGHADYVAAKPLLRFLKEISAYTPRLDVMIEAKHKDEALFQLIRELMSYQNEGVRVVDQATLSIDE</sequence>
<keyword evidence="3" id="KW-0227">DNA damage</keyword>